<dbReference type="EMBL" id="JACYXC010000001">
    <property type="protein sequence ID" value="MBH5338327.1"/>
    <property type="molecule type" value="Genomic_DNA"/>
</dbReference>
<dbReference type="SUPFAM" id="SSF49452">
    <property type="entry name" value="Starch-binding domain-like"/>
    <property type="match status" value="1"/>
</dbReference>
<evidence type="ECO:0000256" key="12">
    <source>
        <dbReference type="RuleBase" id="RU361134"/>
    </source>
</evidence>
<dbReference type="Gene3D" id="2.60.40.1180">
    <property type="entry name" value="Golgi alpha-mannosidase II"/>
    <property type="match status" value="1"/>
</dbReference>
<dbReference type="Gene3D" id="2.60.40.10">
    <property type="entry name" value="Immunoglobulins"/>
    <property type="match status" value="1"/>
</dbReference>
<comment type="similarity">
    <text evidence="3 11">Belongs to the glycosyl hydrolase 13 family.</text>
</comment>
<evidence type="ECO:0000256" key="5">
    <source>
        <dbReference type="ARBA" id="ARBA00017303"/>
    </source>
</evidence>
<dbReference type="InterPro" id="IPR017853">
    <property type="entry name" value="GH"/>
</dbReference>
<proteinExistence type="inferred from homology"/>
<sequence>MTRRPLAVAAALTAAASALIALPQQAQAAPPGGKDVTAVLFEWQFDSVAKACTDQLGPAGYGYVQVSPPQERIQGEAWWTGYQPVSYTIGSRLGNREQFRNMVATCHAAGVKVVADTVVNHMANAQGTGSAGSRFTKYDYPGLYGGNDFDDCMREITNYRDRWESQHCELGGLPDLDTGEEYVRGRIAGYMNDLLSLGVDGFRIDAAKHMAVDDLKAIRSRLSNPNAYIKQETLHGEGEDVSPGEYLAVGDAQEVRYAWNLKRVFTSEKLAHLKNYGEGWGYMPGDRSSVFVTNHDTERHGQTLSYKDGADYTLAHVFMLAWPYGSPDVHSGYAFSDQNAGSPNGGKVTACFSDGWTCQHAWREISSMVKFRNTASGTGVTHWWDNGNNAIAFGRGDKAFVAINHEGTALHRTFQTSLPAGSYCDVQSGRTVTVNGSGQFTANLGPGTAVALHVGARECTDDGGQQQPGDPGVSFGVNATTQWGQNIYVTGDRPELGNWNPAAAKKLDPATYPVWKLDIDMPEGTTFAYKYLRKDGGGNVTWESGANRTATVGGDRLVLNDTWRS</sequence>
<comment type="catalytic activity">
    <reaction evidence="1 12">
        <text>Endohydrolysis of (1-&gt;4)-alpha-D-glucosidic linkages in polysaccharides containing three or more (1-&gt;4)-alpha-linked D-glucose units.</text>
        <dbReference type="EC" id="3.2.1.1"/>
    </reaction>
</comment>
<dbReference type="Pfam" id="PF00686">
    <property type="entry name" value="CBM_20"/>
    <property type="match status" value="1"/>
</dbReference>
<dbReference type="SMART" id="SM00642">
    <property type="entry name" value="Aamy"/>
    <property type="match status" value="1"/>
</dbReference>
<evidence type="ECO:0000256" key="3">
    <source>
        <dbReference type="ARBA" id="ARBA00008061"/>
    </source>
</evidence>
<organism evidence="15 16">
    <name type="scientific">Streptomyces pactum</name>
    <dbReference type="NCBI Taxonomy" id="68249"/>
    <lineage>
        <taxon>Bacteria</taxon>
        <taxon>Bacillati</taxon>
        <taxon>Actinomycetota</taxon>
        <taxon>Actinomycetes</taxon>
        <taxon>Kitasatosporales</taxon>
        <taxon>Streptomycetaceae</taxon>
        <taxon>Streptomyces</taxon>
    </lineage>
</organism>
<dbReference type="SMART" id="SM01065">
    <property type="entry name" value="CBM_2"/>
    <property type="match status" value="1"/>
</dbReference>
<evidence type="ECO:0000313" key="16">
    <source>
        <dbReference type="Proteomes" id="UP000807371"/>
    </source>
</evidence>
<dbReference type="SUPFAM" id="SSF51011">
    <property type="entry name" value="Glycosyl hydrolase domain"/>
    <property type="match status" value="1"/>
</dbReference>
<evidence type="ECO:0000256" key="2">
    <source>
        <dbReference type="ARBA" id="ARBA00001913"/>
    </source>
</evidence>
<evidence type="ECO:0000256" key="6">
    <source>
        <dbReference type="ARBA" id="ARBA00022723"/>
    </source>
</evidence>
<keyword evidence="16" id="KW-1185">Reference proteome</keyword>
<dbReference type="InterPro" id="IPR031319">
    <property type="entry name" value="A-amylase_C"/>
</dbReference>
<keyword evidence="13" id="KW-0732">Signal</keyword>
<evidence type="ECO:0000256" key="7">
    <source>
        <dbReference type="ARBA" id="ARBA00022801"/>
    </source>
</evidence>
<dbReference type="InterPro" id="IPR013784">
    <property type="entry name" value="Carb-bd-like_fold"/>
</dbReference>
<keyword evidence="8" id="KW-0106">Calcium</keyword>
<dbReference type="InterPro" id="IPR002044">
    <property type="entry name" value="CBM20"/>
</dbReference>
<dbReference type="CDD" id="cd05808">
    <property type="entry name" value="CBM20_alpha_amylase"/>
    <property type="match status" value="1"/>
</dbReference>
<dbReference type="InterPro" id="IPR013783">
    <property type="entry name" value="Ig-like_fold"/>
</dbReference>
<keyword evidence="7 12" id="KW-0378">Hydrolase</keyword>
<dbReference type="InterPro" id="IPR006047">
    <property type="entry name" value="GH13_cat_dom"/>
</dbReference>
<dbReference type="Pfam" id="PF02806">
    <property type="entry name" value="Alpha-amylase_C"/>
    <property type="match status" value="1"/>
</dbReference>
<evidence type="ECO:0000256" key="10">
    <source>
        <dbReference type="ARBA" id="ARBA00023295"/>
    </source>
</evidence>
<dbReference type="PRINTS" id="PR00110">
    <property type="entry name" value="ALPHAAMYLASE"/>
</dbReference>
<keyword evidence="6" id="KW-0479">Metal-binding</keyword>
<dbReference type="InterPro" id="IPR006046">
    <property type="entry name" value="Alpha_amylase"/>
</dbReference>
<evidence type="ECO:0000313" key="15">
    <source>
        <dbReference type="EMBL" id="MBH5338327.1"/>
    </source>
</evidence>
<evidence type="ECO:0000256" key="1">
    <source>
        <dbReference type="ARBA" id="ARBA00000548"/>
    </source>
</evidence>
<evidence type="ECO:0000259" key="14">
    <source>
        <dbReference type="PROSITE" id="PS51166"/>
    </source>
</evidence>
<dbReference type="CDD" id="cd11317">
    <property type="entry name" value="AmyAc_bac_euk_AmyA"/>
    <property type="match status" value="1"/>
</dbReference>
<comment type="caution">
    <text evidence="15">The sequence shown here is derived from an EMBL/GenBank/DDBJ whole genome shotgun (WGS) entry which is preliminary data.</text>
</comment>
<dbReference type="Pfam" id="PF00128">
    <property type="entry name" value="Alpha-amylase"/>
    <property type="match status" value="1"/>
</dbReference>
<dbReference type="EC" id="3.2.1.1" evidence="4 12"/>
<evidence type="ECO:0000256" key="13">
    <source>
        <dbReference type="SAM" id="SignalP"/>
    </source>
</evidence>
<dbReference type="SMART" id="SM00632">
    <property type="entry name" value="Aamy_C"/>
    <property type="match status" value="1"/>
</dbReference>
<feature type="domain" description="CBM20" evidence="14">
    <location>
        <begin position="465"/>
        <end position="565"/>
    </location>
</feature>
<dbReference type="SUPFAM" id="SSF51445">
    <property type="entry name" value="(Trans)glycosidases"/>
    <property type="match status" value="1"/>
</dbReference>
<name>A0ABS0NTD6_9ACTN</name>
<dbReference type="InterPro" id="IPR006048">
    <property type="entry name" value="A-amylase/branching_C"/>
</dbReference>
<evidence type="ECO:0000256" key="8">
    <source>
        <dbReference type="ARBA" id="ARBA00022837"/>
    </source>
</evidence>
<feature type="signal peptide" evidence="13">
    <location>
        <begin position="1"/>
        <end position="28"/>
    </location>
</feature>
<dbReference type="Proteomes" id="UP000807371">
    <property type="component" value="Unassembled WGS sequence"/>
</dbReference>
<comment type="cofactor">
    <cofactor evidence="2">
        <name>Ca(2+)</name>
        <dbReference type="ChEBI" id="CHEBI:29108"/>
    </cofactor>
</comment>
<evidence type="ECO:0000256" key="11">
    <source>
        <dbReference type="RuleBase" id="RU003615"/>
    </source>
</evidence>
<reference evidence="15 16" key="1">
    <citation type="submission" date="2020-09" db="EMBL/GenBank/DDBJ databases">
        <title>Biosynthesis of the nuclear factor of activated T cells inhibitor NFAT-133 and its congeners in Streptomyces pactum.</title>
        <authorList>
            <person name="Zhou W."/>
            <person name="Posri P."/>
            <person name="Abugrain M.E."/>
            <person name="Weisberg A.J."/>
            <person name="Chang J.H."/>
            <person name="Mahmud T."/>
        </authorList>
    </citation>
    <scope>NUCLEOTIDE SEQUENCE [LARGE SCALE GENOMIC DNA]</scope>
    <source>
        <strain evidence="15 16">ATCC 27456</strain>
    </source>
</reference>
<feature type="chain" id="PRO_5045165756" description="Alpha-amylase" evidence="13">
    <location>
        <begin position="29"/>
        <end position="565"/>
    </location>
</feature>
<keyword evidence="10 12" id="KW-0326">Glycosidase</keyword>
<dbReference type="PANTHER" id="PTHR43447">
    <property type="entry name" value="ALPHA-AMYLASE"/>
    <property type="match status" value="1"/>
</dbReference>
<dbReference type="InterPro" id="IPR013780">
    <property type="entry name" value="Glyco_hydro_b"/>
</dbReference>
<dbReference type="RefSeq" id="WP_197991503.1">
    <property type="nucleotide sequence ID" value="NZ_JACYXC010000001.1"/>
</dbReference>
<evidence type="ECO:0000256" key="4">
    <source>
        <dbReference type="ARBA" id="ARBA00012595"/>
    </source>
</evidence>
<accession>A0ABS0NTD6</accession>
<dbReference type="PROSITE" id="PS51166">
    <property type="entry name" value="CBM20"/>
    <property type="match status" value="1"/>
</dbReference>
<gene>
    <name evidence="15" type="ORF">IHE55_27480</name>
</gene>
<protein>
    <recommendedName>
        <fullName evidence="5 12">Alpha-amylase</fullName>
        <ecNumber evidence="4 12">3.2.1.1</ecNumber>
    </recommendedName>
</protein>
<evidence type="ECO:0000256" key="9">
    <source>
        <dbReference type="ARBA" id="ARBA00023277"/>
    </source>
</evidence>
<keyword evidence="9 12" id="KW-0119">Carbohydrate metabolism</keyword>
<dbReference type="Gene3D" id="3.20.20.80">
    <property type="entry name" value="Glycosidases"/>
    <property type="match status" value="1"/>
</dbReference>